<sequence>MKQGDSEAAEESGPLEAKTSSGGRPSAFTPVPGTAEKPCSPVESSPAQAPVMGPQLFRPFLPAMFPALEPALFCRSLTDFALNPAALPMFFQRRRRKDGRQRRQRTTFTSEQTLRLELEYQRSEYISRPRRFELAEGLELTETQIKIWFQNRRAKDKRIEKAQLDQQYRRLRTGVLASEEQPTPGKVERPAPTNTRCAKMQPAAADRTIRPARETPVDAPVRATASRDGVDPKTRVRCAKPATPNHFTTTTSQGTTRAVVAPPSKNDPNTPSNGKKPQRNSSRVRLKKRLSNSSPETEMTDATEARKHRHYRRRAARLAAVVDLRPRQGAAGSSRAYGQKHRSRRVADDPVTNTPPPENDFNAPSIDKQPTRKVSRSRRATNRRLSRTWRPKRRTPQRLRNDGIACKEPLLWQQRWTYEAKQRWTYEAKQRWTYETEQRCAGAGTSAPRFYLTAIPTRRSASRGLDDGPAALLSAAAGETGAEASLRQKRAVVGTKRGVDGRRSASSHSTACAGGI</sequence>
<accession>A0ACB8CLS7</accession>
<dbReference type="Proteomes" id="UP000821865">
    <property type="component" value="Chromosome 6"/>
</dbReference>
<evidence type="ECO:0000313" key="2">
    <source>
        <dbReference type="Proteomes" id="UP000821865"/>
    </source>
</evidence>
<keyword evidence="2" id="KW-1185">Reference proteome</keyword>
<comment type="caution">
    <text evidence="1">The sequence shown here is derived from an EMBL/GenBank/DDBJ whole genome shotgun (WGS) entry which is preliminary data.</text>
</comment>
<organism evidence="1 2">
    <name type="scientific">Dermacentor silvarum</name>
    <name type="common">Tick</name>
    <dbReference type="NCBI Taxonomy" id="543639"/>
    <lineage>
        <taxon>Eukaryota</taxon>
        <taxon>Metazoa</taxon>
        <taxon>Ecdysozoa</taxon>
        <taxon>Arthropoda</taxon>
        <taxon>Chelicerata</taxon>
        <taxon>Arachnida</taxon>
        <taxon>Acari</taxon>
        <taxon>Parasitiformes</taxon>
        <taxon>Ixodida</taxon>
        <taxon>Ixodoidea</taxon>
        <taxon>Ixodidae</taxon>
        <taxon>Rhipicephalinae</taxon>
        <taxon>Dermacentor</taxon>
    </lineage>
</organism>
<reference evidence="1" key="1">
    <citation type="submission" date="2020-05" db="EMBL/GenBank/DDBJ databases">
        <title>Large-scale comparative analyses of tick genomes elucidate their genetic diversity and vector capacities.</title>
        <authorList>
            <person name="Jia N."/>
            <person name="Wang J."/>
            <person name="Shi W."/>
            <person name="Du L."/>
            <person name="Sun Y."/>
            <person name="Zhan W."/>
            <person name="Jiang J."/>
            <person name="Wang Q."/>
            <person name="Zhang B."/>
            <person name="Ji P."/>
            <person name="Sakyi L.B."/>
            <person name="Cui X."/>
            <person name="Yuan T."/>
            <person name="Jiang B."/>
            <person name="Yang W."/>
            <person name="Lam T.T.-Y."/>
            <person name="Chang Q."/>
            <person name="Ding S."/>
            <person name="Wang X."/>
            <person name="Zhu J."/>
            <person name="Ruan X."/>
            <person name="Zhao L."/>
            <person name="Wei J."/>
            <person name="Que T."/>
            <person name="Du C."/>
            <person name="Cheng J."/>
            <person name="Dai P."/>
            <person name="Han X."/>
            <person name="Huang E."/>
            <person name="Gao Y."/>
            <person name="Liu J."/>
            <person name="Shao H."/>
            <person name="Ye R."/>
            <person name="Li L."/>
            <person name="Wei W."/>
            <person name="Wang X."/>
            <person name="Wang C."/>
            <person name="Yang T."/>
            <person name="Huo Q."/>
            <person name="Li W."/>
            <person name="Guo W."/>
            <person name="Chen H."/>
            <person name="Zhou L."/>
            <person name="Ni X."/>
            <person name="Tian J."/>
            <person name="Zhou Y."/>
            <person name="Sheng Y."/>
            <person name="Liu T."/>
            <person name="Pan Y."/>
            <person name="Xia L."/>
            <person name="Li J."/>
            <person name="Zhao F."/>
            <person name="Cao W."/>
        </authorList>
    </citation>
    <scope>NUCLEOTIDE SEQUENCE</scope>
    <source>
        <strain evidence="1">Dsil-2018</strain>
    </source>
</reference>
<name>A0ACB8CLS7_DERSI</name>
<proteinExistence type="predicted"/>
<evidence type="ECO:0000313" key="1">
    <source>
        <dbReference type="EMBL" id="KAH7945881.1"/>
    </source>
</evidence>
<dbReference type="EMBL" id="CM023475">
    <property type="protein sequence ID" value="KAH7945881.1"/>
    <property type="molecule type" value="Genomic_DNA"/>
</dbReference>
<gene>
    <name evidence="1" type="ORF">HPB49_016843</name>
</gene>
<protein>
    <submittedName>
        <fullName evidence="1">Uncharacterized protein</fullName>
    </submittedName>
</protein>